<dbReference type="AlphaFoldDB" id="A0A382CJY5"/>
<proteinExistence type="predicted"/>
<sequence>MLAAQRDLIKPAKIDELEQALAELGDQCRGPINKETLQAARKNVLDTADKVLTPYPDA</sequence>
<evidence type="ECO:0000313" key="1">
    <source>
        <dbReference type="EMBL" id="SVB26518.1"/>
    </source>
</evidence>
<name>A0A382CJY5_9ZZZZ</name>
<gene>
    <name evidence="1" type="ORF">METZ01_LOCUS179372</name>
</gene>
<feature type="non-terminal residue" evidence="1">
    <location>
        <position position="58"/>
    </location>
</feature>
<accession>A0A382CJY5</accession>
<organism evidence="1">
    <name type="scientific">marine metagenome</name>
    <dbReference type="NCBI Taxonomy" id="408172"/>
    <lineage>
        <taxon>unclassified sequences</taxon>
        <taxon>metagenomes</taxon>
        <taxon>ecological metagenomes</taxon>
    </lineage>
</organism>
<protein>
    <recommendedName>
        <fullName evidence="2">Response regulatory domain-containing protein</fullName>
    </recommendedName>
</protein>
<evidence type="ECO:0008006" key="2">
    <source>
        <dbReference type="Google" id="ProtNLM"/>
    </source>
</evidence>
<dbReference type="EMBL" id="UINC01034925">
    <property type="protein sequence ID" value="SVB26518.1"/>
    <property type="molecule type" value="Genomic_DNA"/>
</dbReference>
<reference evidence="1" key="1">
    <citation type="submission" date="2018-05" db="EMBL/GenBank/DDBJ databases">
        <authorList>
            <person name="Lanie J.A."/>
            <person name="Ng W.-L."/>
            <person name="Kazmierczak K.M."/>
            <person name="Andrzejewski T.M."/>
            <person name="Davidsen T.M."/>
            <person name="Wayne K.J."/>
            <person name="Tettelin H."/>
            <person name="Glass J.I."/>
            <person name="Rusch D."/>
            <person name="Podicherti R."/>
            <person name="Tsui H.-C.T."/>
            <person name="Winkler M.E."/>
        </authorList>
    </citation>
    <scope>NUCLEOTIDE SEQUENCE</scope>
</reference>